<evidence type="ECO:0000256" key="7">
    <source>
        <dbReference type="ARBA" id="ARBA00022741"/>
    </source>
</evidence>
<dbReference type="InterPro" id="IPR003661">
    <property type="entry name" value="HisK_dim/P_dom"/>
</dbReference>
<dbReference type="AlphaFoldDB" id="A0A2H5X8S0"/>
<dbReference type="GO" id="GO:0000156">
    <property type="term" value="F:phosphorelay response regulator activity"/>
    <property type="evidence" value="ECO:0007669"/>
    <property type="project" value="TreeGrafter"/>
</dbReference>
<keyword evidence="5 16" id="KW-0808">Transferase</keyword>
<keyword evidence="9" id="KW-0067">ATP-binding</keyword>
<dbReference type="InterPro" id="IPR000014">
    <property type="entry name" value="PAS"/>
</dbReference>
<dbReference type="EC" id="2.7.13.3" evidence="3"/>
<dbReference type="Gene3D" id="3.30.450.20">
    <property type="entry name" value="PAS domain"/>
    <property type="match status" value="1"/>
</dbReference>
<dbReference type="Proteomes" id="UP000236173">
    <property type="component" value="Unassembled WGS sequence"/>
</dbReference>
<evidence type="ECO:0000256" key="12">
    <source>
        <dbReference type="ARBA" id="ARBA00023136"/>
    </source>
</evidence>
<dbReference type="GO" id="GO:0030295">
    <property type="term" value="F:protein kinase activator activity"/>
    <property type="evidence" value="ECO:0007669"/>
    <property type="project" value="TreeGrafter"/>
</dbReference>
<keyword evidence="8 16" id="KW-0418">Kinase</keyword>
<dbReference type="CDD" id="cd00075">
    <property type="entry name" value="HATPase"/>
    <property type="match status" value="1"/>
</dbReference>
<organism evidence="16 17">
    <name type="scientific">Candidatus Fervidibacter japonicus</name>
    <dbReference type="NCBI Taxonomy" id="2035412"/>
    <lineage>
        <taxon>Bacteria</taxon>
        <taxon>Candidatus Fervidibacterota</taxon>
        <taxon>Candidatus Fervidibacter</taxon>
    </lineage>
</organism>
<dbReference type="InterPro" id="IPR050351">
    <property type="entry name" value="BphY/WalK/GraS-like"/>
</dbReference>
<evidence type="ECO:0000313" key="16">
    <source>
        <dbReference type="EMBL" id="GBC97586.1"/>
    </source>
</evidence>
<evidence type="ECO:0000256" key="4">
    <source>
        <dbReference type="ARBA" id="ARBA00022553"/>
    </source>
</evidence>
<comment type="subcellular location">
    <subcellularLocation>
        <location evidence="2">Membrane</location>
        <topology evidence="2">Multi-pass membrane protein</topology>
    </subcellularLocation>
</comment>
<evidence type="ECO:0000259" key="14">
    <source>
        <dbReference type="PROSITE" id="PS50109"/>
    </source>
</evidence>
<dbReference type="PROSITE" id="PS50112">
    <property type="entry name" value="PAS"/>
    <property type="match status" value="1"/>
</dbReference>
<evidence type="ECO:0000259" key="15">
    <source>
        <dbReference type="PROSITE" id="PS50112"/>
    </source>
</evidence>
<evidence type="ECO:0000256" key="6">
    <source>
        <dbReference type="ARBA" id="ARBA00022692"/>
    </source>
</evidence>
<evidence type="ECO:0000256" key="8">
    <source>
        <dbReference type="ARBA" id="ARBA00022777"/>
    </source>
</evidence>
<dbReference type="InterPro" id="IPR036890">
    <property type="entry name" value="HATPase_C_sf"/>
</dbReference>
<protein>
    <recommendedName>
        <fullName evidence="3">histidine kinase</fullName>
        <ecNumber evidence="3">2.7.13.3</ecNumber>
    </recommendedName>
</protein>
<dbReference type="CDD" id="cd00130">
    <property type="entry name" value="PAS"/>
    <property type="match status" value="1"/>
</dbReference>
<dbReference type="Gene3D" id="3.30.565.10">
    <property type="entry name" value="Histidine kinase-like ATPase, C-terminal domain"/>
    <property type="match status" value="1"/>
</dbReference>
<evidence type="ECO:0000256" key="9">
    <source>
        <dbReference type="ARBA" id="ARBA00022840"/>
    </source>
</evidence>
<feature type="coiled-coil region" evidence="13">
    <location>
        <begin position="99"/>
        <end position="126"/>
    </location>
</feature>
<dbReference type="InterPro" id="IPR005467">
    <property type="entry name" value="His_kinase_dom"/>
</dbReference>
<dbReference type="SUPFAM" id="SSF47384">
    <property type="entry name" value="Homodimeric domain of signal transducing histidine kinase"/>
    <property type="match status" value="1"/>
</dbReference>
<evidence type="ECO:0000256" key="10">
    <source>
        <dbReference type="ARBA" id="ARBA00022989"/>
    </source>
</evidence>
<evidence type="ECO:0000313" key="17">
    <source>
        <dbReference type="Proteomes" id="UP000236173"/>
    </source>
</evidence>
<dbReference type="Pfam" id="PF02518">
    <property type="entry name" value="HATPase_c"/>
    <property type="match status" value="1"/>
</dbReference>
<dbReference type="SMART" id="SM00091">
    <property type="entry name" value="PAS"/>
    <property type="match status" value="1"/>
</dbReference>
<feature type="domain" description="Histidine kinase" evidence="14">
    <location>
        <begin position="251"/>
        <end position="467"/>
    </location>
</feature>
<dbReference type="EMBL" id="BEHT01000001">
    <property type="protein sequence ID" value="GBC97586.1"/>
    <property type="molecule type" value="Genomic_DNA"/>
</dbReference>
<dbReference type="GO" id="GO:0005524">
    <property type="term" value="F:ATP binding"/>
    <property type="evidence" value="ECO:0007669"/>
    <property type="project" value="UniProtKB-KW"/>
</dbReference>
<dbReference type="GO" id="GO:0016020">
    <property type="term" value="C:membrane"/>
    <property type="evidence" value="ECO:0007669"/>
    <property type="project" value="UniProtKB-SubCell"/>
</dbReference>
<dbReference type="PANTHER" id="PTHR42878">
    <property type="entry name" value="TWO-COMPONENT HISTIDINE KINASE"/>
    <property type="match status" value="1"/>
</dbReference>
<dbReference type="InterPro" id="IPR004358">
    <property type="entry name" value="Sig_transdc_His_kin-like_C"/>
</dbReference>
<dbReference type="SMART" id="SM00387">
    <property type="entry name" value="HATPase_c"/>
    <property type="match status" value="1"/>
</dbReference>
<name>A0A2H5X8S0_9BACT</name>
<dbReference type="Pfam" id="PF08448">
    <property type="entry name" value="PAS_4"/>
    <property type="match status" value="1"/>
</dbReference>
<dbReference type="CDD" id="cd00082">
    <property type="entry name" value="HisKA"/>
    <property type="match status" value="1"/>
</dbReference>
<keyword evidence="4" id="KW-0597">Phosphoprotein</keyword>
<keyword evidence="12" id="KW-0472">Membrane</keyword>
<keyword evidence="7" id="KW-0547">Nucleotide-binding</keyword>
<dbReference type="Pfam" id="PF00512">
    <property type="entry name" value="HisKA"/>
    <property type="match status" value="1"/>
</dbReference>
<feature type="domain" description="PAS" evidence="15">
    <location>
        <begin position="126"/>
        <end position="173"/>
    </location>
</feature>
<dbReference type="FunFam" id="3.30.565.10:FF:000006">
    <property type="entry name" value="Sensor histidine kinase WalK"/>
    <property type="match status" value="1"/>
</dbReference>
<dbReference type="GO" id="GO:0007234">
    <property type="term" value="P:osmosensory signaling via phosphorelay pathway"/>
    <property type="evidence" value="ECO:0007669"/>
    <property type="project" value="TreeGrafter"/>
</dbReference>
<evidence type="ECO:0000256" key="13">
    <source>
        <dbReference type="SAM" id="Coils"/>
    </source>
</evidence>
<dbReference type="PROSITE" id="PS50109">
    <property type="entry name" value="HIS_KIN"/>
    <property type="match status" value="1"/>
</dbReference>
<keyword evidence="11" id="KW-0902">Two-component regulatory system</keyword>
<reference evidence="17" key="1">
    <citation type="submission" date="2017-09" db="EMBL/GenBank/DDBJ databases">
        <title>Metaegenomics of thermophilic ammonia-oxidizing enrichment culture.</title>
        <authorList>
            <person name="Kato S."/>
            <person name="Suzuki K."/>
        </authorList>
    </citation>
    <scope>NUCLEOTIDE SEQUENCE [LARGE SCALE GENOMIC DNA]</scope>
</reference>
<keyword evidence="10" id="KW-1133">Transmembrane helix</keyword>
<dbReference type="InterPro" id="IPR036097">
    <property type="entry name" value="HisK_dim/P_sf"/>
</dbReference>
<dbReference type="InterPro" id="IPR035965">
    <property type="entry name" value="PAS-like_dom_sf"/>
</dbReference>
<comment type="catalytic activity">
    <reaction evidence="1">
        <text>ATP + protein L-histidine = ADP + protein N-phospho-L-histidine.</text>
        <dbReference type="EC" id="2.7.13.3"/>
    </reaction>
</comment>
<evidence type="ECO:0000256" key="3">
    <source>
        <dbReference type="ARBA" id="ARBA00012438"/>
    </source>
</evidence>
<sequence length="476" mass="52195">MEAAVPANLKAFLQEVLNTPTKQELLVFFATNQAMDTVKGLAVWLGRPEAELWQAAEALVQAGLLHRSGEGRDAVYSYRPHPELRPLVDAFVALYQSARVQLLQEMEHIRRQAQSAQEQLRALQWEQSRFRLVLASMLDGVLVLLPDGTVSYLNDAAAQLIGRRPAEVIGRNLSEIETPLTVALHKSAAEVFQPPHPALAREWHLPDATVVRGNLMPVFNETHQCIGVVAVLSDITAVRRREREQREVLAVLAHDIKSPLTAIRGFALSGVKGFLGEVPANAQRAFQVIAEQADRVLSMIQQMVRLMTDLPGGTTLRPVRFDLRECVNSIANAYEGECAERGLTLSVELASQPVWVHADRDLMERAIANLLSNAVKYNREGGAVWVRVWATEHDAVVEVEDTGVGIPPAELPLVFQQFYRASNALGEGSGVGLAFVRQVVEAHGGRVEVTSSVGQGSLFRVVLPLATRPSVAAALR</sequence>
<gene>
    <name evidence="16" type="primary">resE_1</name>
    <name evidence="16" type="ORF">HRbin17_00074</name>
</gene>
<evidence type="ECO:0000256" key="2">
    <source>
        <dbReference type="ARBA" id="ARBA00004141"/>
    </source>
</evidence>
<dbReference type="SUPFAM" id="SSF55874">
    <property type="entry name" value="ATPase domain of HSP90 chaperone/DNA topoisomerase II/histidine kinase"/>
    <property type="match status" value="1"/>
</dbReference>
<keyword evidence="6" id="KW-0812">Transmembrane</keyword>
<dbReference type="InterPro" id="IPR013656">
    <property type="entry name" value="PAS_4"/>
</dbReference>
<dbReference type="Gene3D" id="1.10.287.130">
    <property type="match status" value="1"/>
</dbReference>
<dbReference type="NCBIfam" id="TIGR00229">
    <property type="entry name" value="sensory_box"/>
    <property type="match status" value="1"/>
</dbReference>
<evidence type="ECO:0000256" key="11">
    <source>
        <dbReference type="ARBA" id="ARBA00023012"/>
    </source>
</evidence>
<dbReference type="SMART" id="SM00388">
    <property type="entry name" value="HisKA"/>
    <property type="match status" value="1"/>
</dbReference>
<evidence type="ECO:0000256" key="1">
    <source>
        <dbReference type="ARBA" id="ARBA00000085"/>
    </source>
</evidence>
<evidence type="ECO:0000256" key="5">
    <source>
        <dbReference type="ARBA" id="ARBA00022679"/>
    </source>
</evidence>
<keyword evidence="13" id="KW-0175">Coiled coil</keyword>
<accession>A0A2H5X8S0</accession>
<dbReference type="PRINTS" id="PR00344">
    <property type="entry name" value="BCTRLSENSOR"/>
</dbReference>
<dbReference type="SUPFAM" id="SSF55785">
    <property type="entry name" value="PYP-like sensor domain (PAS domain)"/>
    <property type="match status" value="1"/>
</dbReference>
<proteinExistence type="predicted"/>
<comment type="caution">
    <text evidence="16">The sequence shown here is derived from an EMBL/GenBank/DDBJ whole genome shotgun (WGS) entry which is preliminary data.</text>
</comment>
<dbReference type="PANTHER" id="PTHR42878:SF7">
    <property type="entry name" value="SENSOR HISTIDINE KINASE GLRK"/>
    <property type="match status" value="1"/>
</dbReference>
<dbReference type="InterPro" id="IPR003594">
    <property type="entry name" value="HATPase_dom"/>
</dbReference>
<dbReference type="GO" id="GO:0000155">
    <property type="term" value="F:phosphorelay sensor kinase activity"/>
    <property type="evidence" value="ECO:0007669"/>
    <property type="project" value="InterPro"/>
</dbReference>